<reference evidence="2" key="1">
    <citation type="submission" date="2024-02" db="UniProtKB">
        <authorList>
            <consortium name="WormBaseParasite"/>
        </authorList>
    </citation>
    <scope>IDENTIFICATION</scope>
</reference>
<dbReference type="WBParaSite" id="MBELARI_LOCUS4173">
    <property type="protein sequence ID" value="MBELARI_LOCUS4173"/>
    <property type="gene ID" value="MBELARI_LOCUS4173"/>
</dbReference>
<organism evidence="1 2">
    <name type="scientific">Mesorhabditis belari</name>
    <dbReference type="NCBI Taxonomy" id="2138241"/>
    <lineage>
        <taxon>Eukaryota</taxon>
        <taxon>Metazoa</taxon>
        <taxon>Ecdysozoa</taxon>
        <taxon>Nematoda</taxon>
        <taxon>Chromadorea</taxon>
        <taxon>Rhabditida</taxon>
        <taxon>Rhabditina</taxon>
        <taxon>Rhabditomorpha</taxon>
        <taxon>Rhabditoidea</taxon>
        <taxon>Rhabditidae</taxon>
        <taxon>Mesorhabditinae</taxon>
        <taxon>Mesorhabditis</taxon>
    </lineage>
</organism>
<name>A0AAF3FB89_9BILA</name>
<sequence>MPKTIASVFIPYLARASARFSSSFRTHPFHCWFVDQKCVKRWGAADCTSCEEDLSSFVVNVATFPDKLPSEKSAPVIFNYKTRPDGCMIASSVCNPDASPKLATLFAIAKSVLTAVSDLNTAVFFGGQTQGPARTTKTEFRCEKGVWYSVVKANPKKRLPVGSIICVTEVNSSGK</sequence>
<evidence type="ECO:0000313" key="2">
    <source>
        <dbReference type="WBParaSite" id="MBELARI_LOCUS4173"/>
    </source>
</evidence>
<proteinExistence type="predicted"/>
<dbReference type="AlphaFoldDB" id="A0AAF3FB89"/>
<evidence type="ECO:0000313" key="1">
    <source>
        <dbReference type="Proteomes" id="UP000887575"/>
    </source>
</evidence>
<dbReference type="Proteomes" id="UP000887575">
    <property type="component" value="Unassembled WGS sequence"/>
</dbReference>
<keyword evidence="1" id="KW-1185">Reference proteome</keyword>
<accession>A0AAF3FB89</accession>
<protein>
    <submittedName>
        <fullName evidence="2">Uncharacterized protein</fullName>
    </submittedName>
</protein>